<dbReference type="OrthoDB" id="4843387at2759"/>
<reference evidence="1 2" key="1">
    <citation type="journal article" date="2019" name="Sci. Rep.">
        <title>Orb-weaving spider Araneus ventricosus genome elucidates the spidroin gene catalogue.</title>
        <authorList>
            <person name="Kono N."/>
            <person name="Nakamura H."/>
            <person name="Ohtoshi R."/>
            <person name="Moran D.A.P."/>
            <person name="Shinohara A."/>
            <person name="Yoshida Y."/>
            <person name="Fujiwara M."/>
            <person name="Mori M."/>
            <person name="Tomita M."/>
            <person name="Arakawa K."/>
        </authorList>
    </citation>
    <scope>NUCLEOTIDE SEQUENCE [LARGE SCALE GENOMIC DNA]</scope>
</reference>
<evidence type="ECO:0000313" key="2">
    <source>
        <dbReference type="Proteomes" id="UP000499080"/>
    </source>
</evidence>
<dbReference type="AlphaFoldDB" id="A0A4Y2ATJ3"/>
<evidence type="ECO:0000313" key="1">
    <source>
        <dbReference type="EMBL" id="GBL83048.1"/>
    </source>
</evidence>
<organism evidence="1 2">
    <name type="scientific">Araneus ventricosus</name>
    <name type="common">Orbweaver spider</name>
    <name type="synonym">Epeira ventricosa</name>
    <dbReference type="NCBI Taxonomy" id="182803"/>
    <lineage>
        <taxon>Eukaryota</taxon>
        <taxon>Metazoa</taxon>
        <taxon>Ecdysozoa</taxon>
        <taxon>Arthropoda</taxon>
        <taxon>Chelicerata</taxon>
        <taxon>Arachnida</taxon>
        <taxon>Araneae</taxon>
        <taxon>Araneomorphae</taxon>
        <taxon>Entelegynae</taxon>
        <taxon>Araneoidea</taxon>
        <taxon>Araneidae</taxon>
        <taxon>Araneus</taxon>
    </lineage>
</organism>
<dbReference type="Gene3D" id="3.30.420.10">
    <property type="entry name" value="Ribonuclease H-like superfamily/Ribonuclease H"/>
    <property type="match status" value="1"/>
</dbReference>
<dbReference type="InterPro" id="IPR036397">
    <property type="entry name" value="RNaseH_sf"/>
</dbReference>
<sequence>MASSGVGNPDLRDGAMNRYVYLAILKRNLKQSAINFEISRHFKLQQDNDPKHTADIYKLCKYLCNTSNMYLYHCPGVIKTPVQCAGLNPIEHVWDYLQQKINEHNISNKQGVKKTSDRRVGQNQRIILYKIDQIHVKSTERGHKVQGWPNKILTIKFIFFS</sequence>
<proteinExistence type="predicted"/>
<evidence type="ECO:0008006" key="3">
    <source>
        <dbReference type="Google" id="ProtNLM"/>
    </source>
</evidence>
<gene>
    <name evidence="1" type="ORF">AVEN_165281_1</name>
</gene>
<dbReference type="EMBL" id="BGPR01000031">
    <property type="protein sequence ID" value="GBL83048.1"/>
    <property type="molecule type" value="Genomic_DNA"/>
</dbReference>
<dbReference type="Proteomes" id="UP000499080">
    <property type="component" value="Unassembled WGS sequence"/>
</dbReference>
<name>A0A4Y2ATJ3_ARAVE</name>
<comment type="caution">
    <text evidence="1">The sequence shown here is derived from an EMBL/GenBank/DDBJ whole genome shotgun (WGS) entry which is preliminary data.</text>
</comment>
<dbReference type="GO" id="GO:0003676">
    <property type="term" value="F:nucleic acid binding"/>
    <property type="evidence" value="ECO:0007669"/>
    <property type="project" value="InterPro"/>
</dbReference>
<accession>A0A4Y2ATJ3</accession>
<keyword evidence="2" id="KW-1185">Reference proteome</keyword>
<protein>
    <recommendedName>
        <fullName evidence="3">Tc1-like transposase DDE domain-containing protein</fullName>
    </recommendedName>
</protein>